<feature type="chain" id="PRO_5039684295" evidence="5">
    <location>
        <begin position="23"/>
        <end position="316"/>
    </location>
</feature>
<comment type="similarity">
    <text evidence="2">Belongs to the bacterial solute-binding protein 8 family.</text>
</comment>
<gene>
    <name evidence="7" type="ORF">FD14_GL001801</name>
</gene>
<dbReference type="InterPro" id="IPR051313">
    <property type="entry name" value="Bact_iron-sidero_bind"/>
</dbReference>
<evidence type="ECO:0000259" key="6">
    <source>
        <dbReference type="PROSITE" id="PS50983"/>
    </source>
</evidence>
<comment type="subcellular location">
    <subcellularLocation>
        <location evidence="1">Cell envelope</location>
    </subcellularLocation>
</comment>
<dbReference type="STRING" id="1423804.FD14_GL001801"/>
<protein>
    <submittedName>
        <fullName evidence="7">Iron (Fe) ABC superfamily ATP binding cassette transporter, binding protein</fullName>
    </submittedName>
</protein>
<feature type="signal peptide" evidence="5">
    <location>
        <begin position="1"/>
        <end position="22"/>
    </location>
</feature>
<dbReference type="Pfam" id="PF01497">
    <property type="entry name" value="Peripla_BP_2"/>
    <property type="match status" value="1"/>
</dbReference>
<evidence type="ECO:0000313" key="7">
    <source>
        <dbReference type="EMBL" id="KRN18818.1"/>
    </source>
</evidence>
<evidence type="ECO:0000256" key="1">
    <source>
        <dbReference type="ARBA" id="ARBA00004196"/>
    </source>
</evidence>
<dbReference type="InterPro" id="IPR002491">
    <property type="entry name" value="ABC_transptr_periplasmic_BD"/>
</dbReference>
<keyword evidence="8" id="KW-1185">Reference proteome</keyword>
<reference evidence="7 8" key="1">
    <citation type="journal article" date="2015" name="Genome Announc.">
        <title>Expanding the biotechnology potential of lactobacilli through comparative genomics of 213 strains and associated genera.</title>
        <authorList>
            <person name="Sun Z."/>
            <person name="Harris H.M."/>
            <person name="McCann A."/>
            <person name="Guo C."/>
            <person name="Argimon S."/>
            <person name="Zhang W."/>
            <person name="Yang X."/>
            <person name="Jeffery I.B."/>
            <person name="Cooney J.C."/>
            <person name="Kagawa T.F."/>
            <person name="Liu W."/>
            <person name="Song Y."/>
            <person name="Salvetti E."/>
            <person name="Wrobel A."/>
            <person name="Rasinkangas P."/>
            <person name="Parkhill J."/>
            <person name="Rea M.C."/>
            <person name="O'Sullivan O."/>
            <person name="Ritari J."/>
            <person name="Douillard F.P."/>
            <person name="Paul Ross R."/>
            <person name="Yang R."/>
            <person name="Briner A.E."/>
            <person name="Felis G.E."/>
            <person name="de Vos W.M."/>
            <person name="Barrangou R."/>
            <person name="Klaenhammer T.R."/>
            <person name="Caufield P.W."/>
            <person name="Cui Y."/>
            <person name="Zhang H."/>
            <person name="O'Toole P.W."/>
        </authorList>
    </citation>
    <scope>NUCLEOTIDE SEQUENCE [LARGE SCALE GENOMIC DNA]</scope>
    <source>
        <strain evidence="7 8">DSM 23365</strain>
    </source>
</reference>
<dbReference type="PROSITE" id="PS51257">
    <property type="entry name" value="PROKAR_LIPOPROTEIN"/>
    <property type="match status" value="1"/>
</dbReference>
<keyword evidence="4 5" id="KW-0732">Signal</keyword>
<dbReference type="AlphaFoldDB" id="A0A0R2ER57"/>
<dbReference type="PATRIC" id="fig|1423804.4.peg.1953"/>
<evidence type="ECO:0000256" key="5">
    <source>
        <dbReference type="SAM" id="SignalP"/>
    </source>
</evidence>
<evidence type="ECO:0000313" key="8">
    <source>
        <dbReference type="Proteomes" id="UP000051442"/>
    </source>
</evidence>
<dbReference type="PANTHER" id="PTHR30532">
    <property type="entry name" value="IRON III DICITRATE-BINDING PERIPLASMIC PROTEIN"/>
    <property type="match status" value="1"/>
</dbReference>
<accession>A0A0R2ER57</accession>
<feature type="domain" description="Fe/B12 periplasmic-binding" evidence="6">
    <location>
        <begin position="55"/>
        <end position="316"/>
    </location>
</feature>
<name>A0A0R2ER57_9LACO</name>
<dbReference type="GO" id="GO:1901678">
    <property type="term" value="P:iron coordination entity transport"/>
    <property type="evidence" value="ECO:0007669"/>
    <property type="project" value="UniProtKB-ARBA"/>
</dbReference>
<proteinExistence type="inferred from homology"/>
<dbReference type="Gene3D" id="3.40.50.1980">
    <property type="entry name" value="Nitrogenase molybdenum iron protein domain"/>
    <property type="match status" value="2"/>
</dbReference>
<evidence type="ECO:0000256" key="4">
    <source>
        <dbReference type="ARBA" id="ARBA00022729"/>
    </source>
</evidence>
<evidence type="ECO:0000256" key="2">
    <source>
        <dbReference type="ARBA" id="ARBA00008814"/>
    </source>
</evidence>
<dbReference type="EMBL" id="AYZM01000144">
    <property type="protein sequence ID" value="KRN18818.1"/>
    <property type="molecule type" value="Genomic_DNA"/>
</dbReference>
<evidence type="ECO:0000256" key="3">
    <source>
        <dbReference type="ARBA" id="ARBA00022448"/>
    </source>
</evidence>
<dbReference type="Proteomes" id="UP000051442">
    <property type="component" value="Unassembled WGS sequence"/>
</dbReference>
<dbReference type="SUPFAM" id="SSF53807">
    <property type="entry name" value="Helical backbone' metal receptor"/>
    <property type="match status" value="1"/>
</dbReference>
<dbReference type="PANTHER" id="PTHR30532:SF26">
    <property type="entry name" value="IRON(3+)-HYDROXAMATE-BINDING PROTEIN FHUD"/>
    <property type="match status" value="1"/>
</dbReference>
<comment type="caution">
    <text evidence="7">The sequence shown here is derived from an EMBL/GenBank/DDBJ whole genome shotgun (WGS) entry which is preliminary data.</text>
</comment>
<dbReference type="OrthoDB" id="2241086at2"/>
<keyword evidence="3" id="KW-0813">Transport</keyword>
<dbReference type="PROSITE" id="PS50983">
    <property type="entry name" value="FE_B12_PBP"/>
    <property type="match status" value="1"/>
</dbReference>
<sequence length="316" mass="33841">MKKWKSLLSLAAVVAVGGILLSGCGSTSKSSNSSAEATRTIKTSTGKLKVPSHPKRIVTNVYTGDVLSLGGHVVGATSTDLASPYISKATRSSIKNLGLTLKAEAVLKLKPDLIVTSNEADVKALKKIAPVVYVPYGSTGNIEQTATKFGQILNRQKQATAWNNKFKQQAKVNQAKLKQAGIDTAKTTVGMYDMQNGKLFVDGAAWGRGGQALITGLNFQLPTAIQKIDKGAGYQQISLESLNKYAADWLFFTNTTATQKGEAAVKDLKANAVWKSLPPVKAGHVIELPFNKMYYFDPDAVYAQMNLITKAMIAAK</sequence>
<organism evidence="7 8">
    <name type="scientific">Secundilactobacillus similis DSM 23365 = JCM 2765</name>
    <dbReference type="NCBI Taxonomy" id="1423804"/>
    <lineage>
        <taxon>Bacteria</taxon>
        <taxon>Bacillati</taxon>
        <taxon>Bacillota</taxon>
        <taxon>Bacilli</taxon>
        <taxon>Lactobacillales</taxon>
        <taxon>Lactobacillaceae</taxon>
        <taxon>Secundilactobacillus</taxon>
    </lineage>
</organism>
<dbReference type="RefSeq" id="WP_054737333.1">
    <property type="nucleotide sequence ID" value="NZ_AYZM01000144.1"/>
</dbReference>
<dbReference type="GO" id="GO:0030288">
    <property type="term" value="C:outer membrane-bounded periplasmic space"/>
    <property type="evidence" value="ECO:0007669"/>
    <property type="project" value="TreeGrafter"/>
</dbReference>